<protein>
    <recommendedName>
        <fullName evidence="14">Phytase A</fullName>
    </recommendedName>
    <alternativeName>
        <fullName evidence="15">Histidine acid phosphatase phyA</fullName>
    </alternativeName>
    <alternativeName>
        <fullName evidence="8">Myo-inositol hexakisphosphate phosphohydrolase A</fullName>
    </alternativeName>
    <alternativeName>
        <fullName evidence="7">Myo-inositol-hexaphosphate 3-phosphohydrolase A</fullName>
    </alternativeName>
</protein>
<evidence type="ECO:0000256" key="14">
    <source>
        <dbReference type="ARBA" id="ARBA00044106"/>
    </source>
</evidence>
<dbReference type="GO" id="GO:0003993">
    <property type="term" value="F:acid phosphatase activity"/>
    <property type="evidence" value="ECO:0007669"/>
    <property type="project" value="TreeGrafter"/>
</dbReference>
<dbReference type="InterPro" id="IPR033379">
    <property type="entry name" value="Acid_Pase_AS"/>
</dbReference>
<feature type="active site" description="Proton donor" evidence="16">
    <location>
        <position position="392"/>
    </location>
</feature>
<dbReference type="GO" id="GO:0005576">
    <property type="term" value="C:extracellular region"/>
    <property type="evidence" value="ECO:0007669"/>
    <property type="project" value="UniProtKB-SubCell"/>
</dbReference>
<evidence type="ECO:0000256" key="9">
    <source>
        <dbReference type="ARBA" id="ARBA00043670"/>
    </source>
</evidence>
<evidence type="ECO:0000256" key="12">
    <source>
        <dbReference type="ARBA" id="ARBA00043748"/>
    </source>
</evidence>
<evidence type="ECO:0000313" key="19">
    <source>
        <dbReference type="EMBL" id="KAG7087384.1"/>
    </source>
</evidence>
<feature type="disulfide bond" evidence="17">
    <location>
        <begin position="106"/>
        <end position="441"/>
    </location>
</feature>
<evidence type="ECO:0000256" key="18">
    <source>
        <dbReference type="SAM" id="MobiDB-lite"/>
    </source>
</evidence>
<evidence type="ECO:0000256" key="15">
    <source>
        <dbReference type="ARBA" id="ARBA00044262"/>
    </source>
</evidence>
<comment type="catalytic activity">
    <reaction evidence="12">
        <text>1D-myo-inositol 1,2,4,5,6-pentakisphosphate + H2O = 1D-myo-inositol 1,2,5,6-tetrakisphosphate + phosphate</text>
        <dbReference type="Rhea" id="RHEA:77115"/>
        <dbReference type="ChEBI" id="CHEBI:15377"/>
        <dbReference type="ChEBI" id="CHEBI:43474"/>
        <dbReference type="ChEBI" id="CHEBI:57798"/>
        <dbReference type="ChEBI" id="CHEBI:195535"/>
    </reaction>
    <physiologicalReaction direction="left-to-right" evidence="12">
        <dbReference type="Rhea" id="RHEA:77116"/>
    </physiologicalReaction>
</comment>
<comment type="catalytic activity">
    <reaction evidence="9">
        <text>1D-myo-inositol 1,2,5,6-tetrakisphosphate + H2O = 1D-myo-inositol 1,2,6-trisphosphate + phosphate</text>
        <dbReference type="Rhea" id="RHEA:77119"/>
        <dbReference type="ChEBI" id="CHEBI:15377"/>
        <dbReference type="ChEBI" id="CHEBI:43474"/>
        <dbReference type="ChEBI" id="CHEBI:195535"/>
        <dbReference type="ChEBI" id="CHEBI:195537"/>
    </reaction>
    <physiologicalReaction direction="left-to-right" evidence="9">
        <dbReference type="Rhea" id="RHEA:77120"/>
    </physiologicalReaction>
</comment>
<feature type="disulfide bond" evidence="17">
    <location>
        <begin position="291"/>
        <end position="312"/>
    </location>
</feature>
<dbReference type="Gene3D" id="3.40.50.1240">
    <property type="entry name" value="Phosphoglycerate mutase-like"/>
    <property type="match status" value="1"/>
</dbReference>
<proteinExistence type="predicted"/>
<evidence type="ECO:0000256" key="6">
    <source>
        <dbReference type="ARBA" id="ARBA00023180"/>
    </source>
</evidence>
<dbReference type="Pfam" id="PF00328">
    <property type="entry name" value="His_Phos_2"/>
    <property type="match status" value="1"/>
</dbReference>
<sequence>MVQAQAREWLSNDGLKPQKKPITDLDRSHTRWHSSTSLPYNSSKPPRLSWKMILSTLTAVALISAFLRCATSAKSNHDQEAPLERSWAQYSPFFPVAQYIPPPAGCEVTQAIILERHGARFPTAGAAVGIVSAIDKLQRVKVAFRDPKLDFLKTYKYDLGTDDLVPSGAQQSFDAGQVAFNRYAHLISEEKLPFVRASQSQRVILSATNWTAGFRAASKERYNPTLSVTIPEAKGVNNTLDDNNCSAANGSDAQTAQWISVFAPSITRRLNEGAPGANLTDQDIYSLMSLCAFDTVAHSLDGKSLDNQSPFCDLFSRKEFDYFEYVGDLDKYYNTGYGNPLGPVQGVGYVNELLARLTSTPVKDSTQTNHTLDDSPVTFPLNRTIYADFSHDNQLIPIYATIGLFRQKRALDPRKYDPRKSWRASELVPFAGRMVVEKLNCGSRSRDRKDYVRIFVNEALQPLEFCSHGSGSGLCTLDAFVESQVYARNNGQGDFEKCFE</sequence>
<reference evidence="19" key="1">
    <citation type="journal article" date="2021" name="Genome Biol. Evol.">
        <title>The assembled and annotated genome of the fairy-ring fungus Marasmius oreades.</title>
        <authorList>
            <person name="Hiltunen M."/>
            <person name="Ament-Velasquez S.L."/>
            <person name="Johannesson H."/>
        </authorList>
    </citation>
    <scope>NUCLEOTIDE SEQUENCE</scope>
    <source>
        <strain evidence="19">03SP1</strain>
    </source>
</reference>
<comment type="caution">
    <text evidence="19">The sequence shown here is derived from an EMBL/GenBank/DDBJ whole genome shotgun (WGS) entry which is preliminary data.</text>
</comment>
<feature type="region of interest" description="Disordered" evidence="18">
    <location>
        <begin position="10"/>
        <end position="44"/>
    </location>
</feature>
<dbReference type="PROSITE" id="PS00778">
    <property type="entry name" value="HIS_ACID_PHOSPHAT_2"/>
    <property type="match status" value="1"/>
</dbReference>
<dbReference type="PANTHER" id="PTHR20963:SF24">
    <property type="entry name" value="3-PHYTASE B"/>
    <property type="match status" value="1"/>
</dbReference>
<comment type="subcellular location">
    <subcellularLocation>
        <location evidence="1">Secreted</location>
    </subcellularLocation>
</comment>
<evidence type="ECO:0000256" key="17">
    <source>
        <dbReference type="PIRSR" id="PIRSR000894-2"/>
    </source>
</evidence>
<dbReference type="AlphaFoldDB" id="A0A9P7RPK4"/>
<evidence type="ECO:0000256" key="16">
    <source>
        <dbReference type="PIRSR" id="PIRSR000894-1"/>
    </source>
</evidence>
<feature type="disulfide bond" evidence="17">
    <location>
        <begin position="245"/>
        <end position="498"/>
    </location>
</feature>
<dbReference type="SUPFAM" id="SSF53254">
    <property type="entry name" value="Phosphoglycerate mutase-like"/>
    <property type="match status" value="1"/>
</dbReference>
<dbReference type="RefSeq" id="XP_043003855.1">
    <property type="nucleotide sequence ID" value="XM_043158506.1"/>
</dbReference>
<dbReference type="EMBL" id="CM032189">
    <property type="protein sequence ID" value="KAG7087384.1"/>
    <property type="molecule type" value="Genomic_DNA"/>
</dbReference>
<comment type="catalytic activity">
    <reaction evidence="10">
        <text>1D-myo-inositol 1,2-bisphosphate + H2O = 1D-myo-inositol 2-phosphate + phosphate</text>
        <dbReference type="Rhea" id="RHEA:77135"/>
        <dbReference type="ChEBI" id="CHEBI:15377"/>
        <dbReference type="ChEBI" id="CHEBI:43474"/>
        <dbReference type="ChEBI" id="CHEBI:84142"/>
        <dbReference type="ChEBI" id="CHEBI:195539"/>
    </reaction>
    <physiologicalReaction direction="left-to-right" evidence="10">
        <dbReference type="Rhea" id="RHEA:77136"/>
    </physiologicalReaction>
</comment>
<keyword evidence="4" id="KW-0378">Hydrolase</keyword>
<evidence type="ECO:0000256" key="1">
    <source>
        <dbReference type="ARBA" id="ARBA00004613"/>
    </source>
</evidence>
<dbReference type="PANTHER" id="PTHR20963">
    <property type="entry name" value="MULTIPLE INOSITOL POLYPHOSPHATE PHOSPHATASE-RELATED"/>
    <property type="match status" value="1"/>
</dbReference>
<dbReference type="GeneID" id="66082432"/>
<evidence type="ECO:0000256" key="11">
    <source>
        <dbReference type="ARBA" id="ARBA00043721"/>
    </source>
</evidence>
<evidence type="ECO:0000256" key="4">
    <source>
        <dbReference type="ARBA" id="ARBA00022801"/>
    </source>
</evidence>
<evidence type="ECO:0000256" key="2">
    <source>
        <dbReference type="ARBA" id="ARBA00011245"/>
    </source>
</evidence>
<gene>
    <name evidence="19" type="ORF">E1B28_013357</name>
</gene>
<dbReference type="InterPro" id="IPR016274">
    <property type="entry name" value="Histidine_acid_Pase_euk"/>
</dbReference>
<feature type="compositionally biased region" description="Polar residues" evidence="18">
    <location>
        <begin position="33"/>
        <end position="44"/>
    </location>
</feature>
<keyword evidence="6" id="KW-0325">Glycoprotein</keyword>
<comment type="catalytic activity">
    <reaction evidence="11">
        <text>1D-myo-inositol 1,2,6-trisphosphate + H2O = 1D-myo-inositol 1,2-bisphosphate + phosphate</text>
        <dbReference type="Rhea" id="RHEA:77131"/>
        <dbReference type="ChEBI" id="CHEBI:15377"/>
        <dbReference type="ChEBI" id="CHEBI:43474"/>
        <dbReference type="ChEBI" id="CHEBI:195537"/>
        <dbReference type="ChEBI" id="CHEBI:195539"/>
    </reaction>
    <physiologicalReaction direction="left-to-right" evidence="11">
        <dbReference type="Rhea" id="RHEA:77132"/>
    </physiologicalReaction>
</comment>
<dbReference type="KEGG" id="more:E1B28_013357"/>
<comment type="subunit">
    <text evidence="2">Monomer.</text>
</comment>
<evidence type="ECO:0000256" key="5">
    <source>
        <dbReference type="ARBA" id="ARBA00023157"/>
    </source>
</evidence>
<feature type="disulfide bond" evidence="17">
    <location>
        <begin position="466"/>
        <end position="475"/>
    </location>
</feature>
<dbReference type="InterPro" id="IPR029033">
    <property type="entry name" value="His_PPase_superfam"/>
</dbReference>
<keyword evidence="20" id="KW-1185">Reference proteome</keyword>
<dbReference type="Proteomes" id="UP001049176">
    <property type="component" value="Chromosome 9"/>
</dbReference>
<comment type="catalytic activity">
    <reaction evidence="13">
        <text>1D-myo-inositol hexakisphosphate + H2O = 1D-myo-inositol 1,2,4,5,6-pentakisphosphate + phosphate</text>
        <dbReference type="Rhea" id="RHEA:16989"/>
        <dbReference type="ChEBI" id="CHEBI:15377"/>
        <dbReference type="ChEBI" id="CHEBI:43474"/>
        <dbReference type="ChEBI" id="CHEBI:57798"/>
        <dbReference type="ChEBI" id="CHEBI:58130"/>
        <dbReference type="EC" id="3.1.3.8"/>
    </reaction>
    <physiologicalReaction direction="left-to-right" evidence="13">
        <dbReference type="Rhea" id="RHEA:16990"/>
    </physiologicalReaction>
</comment>
<accession>A0A9P7RPK4</accession>
<evidence type="ECO:0000313" key="20">
    <source>
        <dbReference type="Proteomes" id="UP001049176"/>
    </source>
</evidence>
<keyword evidence="3" id="KW-0964">Secreted</keyword>
<evidence type="ECO:0000256" key="13">
    <source>
        <dbReference type="ARBA" id="ARBA00043788"/>
    </source>
</evidence>
<feature type="active site" description="Nucleophile" evidence="16">
    <location>
        <position position="117"/>
    </location>
</feature>
<dbReference type="InterPro" id="IPR000560">
    <property type="entry name" value="His_Pase_clade-2"/>
</dbReference>
<dbReference type="GO" id="GO:0016158">
    <property type="term" value="F:inositol hexakisphosphate 3-phosphatase activity"/>
    <property type="evidence" value="ECO:0007669"/>
    <property type="project" value="UniProtKB-EC"/>
</dbReference>
<evidence type="ECO:0000256" key="3">
    <source>
        <dbReference type="ARBA" id="ARBA00022525"/>
    </source>
</evidence>
<keyword evidence="5 17" id="KW-1015">Disulfide bond</keyword>
<evidence type="ECO:0000256" key="10">
    <source>
        <dbReference type="ARBA" id="ARBA00043675"/>
    </source>
</evidence>
<evidence type="ECO:0000256" key="7">
    <source>
        <dbReference type="ARBA" id="ARBA00041857"/>
    </source>
</evidence>
<name>A0A9P7RPK4_9AGAR</name>
<evidence type="ECO:0000256" key="8">
    <source>
        <dbReference type="ARBA" id="ARBA00042300"/>
    </source>
</evidence>
<organism evidence="19 20">
    <name type="scientific">Marasmius oreades</name>
    <name type="common">fairy-ring Marasmius</name>
    <dbReference type="NCBI Taxonomy" id="181124"/>
    <lineage>
        <taxon>Eukaryota</taxon>
        <taxon>Fungi</taxon>
        <taxon>Dikarya</taxon>
        <taxon>Basidiomycota</taxon>
        <taxon>Agaricomycotina</taxon>
        <taxon>Agaricomycetes</taxon>
        <taxon>Agaricomycetidae</taxon>
        <taxon>Agaricales</taxon>
        <taxon>Marasmiineae</taxon>
        <taxon>Marasmiaceae</taxon>
        <taxon>Marasmius</taxon>
    </lineage>
</organism>
<dbReference type="PIRSF" id="PIRSF000894">
    <property type="entry name" value="Acid_phosphatase"/>
    <property type="match status" value="1"/>
</dbReference>
<dbReference type="CDD" id="cd07061">
    <property type="entry name" value="HP_HAP_like"/>
    <property type="match status" value="1"/>
</dbReference>
<dbReference type="OrthoDB" id="6509975at2759"/>
<dbReference type="PROSITE" id="PS00616">
    <property type="entry name" value="HIS_ACID_PHOSPHAT_1"/>
    <property type="match status" value="1"/>
</dbReference>